<keyword evidence="1" id="KW-0963">Cytoplasm</keyword>
<dbReference type="GO" id="GO:0003746">
    <property type="term" value="F:translation elongation factor activity"/>
    <property type="evidence" value="ECO:0007669"/>
    <property type="project" value="UniProtKB-KW"/>
</dbReference>
<name>A0A8S1VAQ7_9CILI</name>
<dbReference type="OrthoDB" id="323090at2759"/>
<sequence length="246" mass="28691">MKIKIYPDHGSVCFGSGKKSWAFLCTKLALIYAKKKIQMLNHKNYKKNFGVIIISLLCPNVGGRKAMMIQENNYKVLLPHSQSNQSVNWLIQSQKEIEKKMFYILGLELTQEEQKLSGKFLLKAVMSKWINTADTLIEMIICHLPSSTEAKKFRTSFFQIILKKLKCYHQIKFEIIICIVDFVQNFITIFLTKFQYKSIFCFWQSFSDSISTRQLIRIIVQIISTGRQKIYLKSPFKNSTDDVQQS</sequence>
<protein>
    <submittedName>
        <fullName evidence="4">Uncharacterized protein</fullName>
    </submittedName>
</protein>
<evidence type="ECO:0000256" key="1">
    <source>
        <dbReference type="ARBA" id="ARBA00022490"/>
    </source>
</evidence>
<dbReference type="GO" id="GO:1990904">
    <property type="term" value="C:ribonucleoprotein complex"/>
    <property type="evidence" value="ECO:0007669"/>
    <property type="project" value="TreeGrafter"/>
</dbReference>
<reference evidence="4" key="1">
    <citation type="submission" date="2021-01" db="EMBL/GenBank/DDBJ databases">
        <authorList>
            <consortium name="Genoscope - CEA"/>
            <person name="William W."/>
        </authorList>
    </citation>
    <scope>NUCLEOTIDE SEQUENCE</scope>
</reference>
<evidence type="ECO:0000256" key="3">
    <source>
        <dbReference type="ARBA" id="ARBA00022917"/>
    </source>
</evidence>
<evidence type="ECO:0000256" key="2">
    <source>
        <dbReference type="ARBA" id="ARBA00022768"/>
    </source>
</evidence>
<keyword evidence="5" id="KW-1185">Reference proteome</keyword>
<gene>
    <name evidence="4" type="ORF">PPENT_87.1.T0610009</name>
</gene>
<accession>A0A8S1VAQ7</accession>
<dbReference type="GO" id="GO:0003924">
    <property type="term" value="F:GTPase activity"/>
    <property type="evidence" value="ECO:0007669"/>
    <property type="project" value="TreeGrafter"/>
</dbReference>
<dbReference type="EMBL" id="CAJJDO010000061">
    <property type="protein sequence ID" value="CAD8174280.1"/>
    <property type="molecule type" value="Genomic_DNA"/>
</dbReference>
<organism evidence="4 5">
    <name type="scientific">Paramecium pentaurelia</name>
    <dbReference type="NCBI Taxonomy" id="43138"/>
    <lineage>
        <taxon>Eukaryota</taxon>
        <taxon>Sar</taxon>
        <taxon>Alveolata</taxon>
        <taxon>Ciliophora</taxon>
        <taxon>Intramacronucleata</taxon>
        <taxon>Oligohymenophorea</taxon>
        <taxon>Peniculida</taxon>
        <taxon>Parameciidae</taxon>
        <taxon>Paramecium</taxon>
    </lineage>
</organism>
<keyword evidence="2" id="KW-0251">Elongation factor</keyword>
<dbReference type="PANTHER" id="PTHR42908">
    <property type="entry name" value="TRANSLATION ELONGATION FACTOR-RELATED"/>
    <property type="match status" value="1"/>
</dbReference>
<dbReference type="GO" id="GO:0005829">
    <property type="term" value="C:cytosol"/>
    <property type="evidence" value="ECO:0007669"/>
    <property type="project" value="TreeGrafter"/>
</dbReference>
<dbReference type="Proteomes" id="UP000689195">
    <property type="component" value="Unassembled WGS sequence"/>
</dbReference>
<proteinExistence type="predicted"/>
<dbReference type="PANTHER" id="PTHR42908:SF10">
    <property type="entry name" value="EUKARYOTIC TRANSLATION ELONGATION FACTOR 2"/>
    <property type="match status" value="1"/>
</dbReference>
<keyword evidence="3" id="KW-0648">Protein biosynthesis</keyword>
<evidence type="ECO:0000313" key="4">
    <source>
        <dbReference type="EMBL" id="CAD8174280.1"/>
    </source>
</evidence>
<dbReference type="GO" id="GO:0043022">
    <property type="term" value="F:ribosome binding"/>
    <property type="evidence" value="ECO:0007669"/>
    <property type="project" value="TreeGrafter"/>
</dbReference>
<comment type="caution">
    <text evidence="4">The sequence shown here is derived from an EMBL/GenBank/DDBJ whole genome shotgun (WGS) entry which is preliminary data.</text>
</comment>
<dbReference type="AlphaFoldDB" id="A0A8S1VAQ7"/>
<evidence type="ECO:0000313" key="5">
    <source>
        <dbReference type="Proteomes" id="UP000689195"/>
    </source>
</evidence>